<dbReference type="SMART" id="SM00208">
    <property type="entry name" value="TNFR"/>
    <property type="match status" value="4"/>
</dbReference>
<feature type="disulfide bond" evidence="1">
    <location>
        <begin position="44"/>
        <end position="62"/>
    </location>
</feature>
<reference evidence="5 6" key="1">
    <citation type="submission" date="2024-02" db="EMBL/GenBank/DDBJ databases">
        <title>Chromosome-level genome assembly of the Eurasian Minnow (Phoxinus phoxinus).</title>
        <authorList>
            <person name="Oriowo T.O."/>
            <person name="Martin S."/>
            <person name="Stange M."/>
            <person name="Chrysostomakis Y."/>
            <person name="Brown T."/>
            <person name="Winkler S."/>
            <person name="Kukowka S."/>
            <person name="Myers E.W."/>
            <person name="Bohne A."/>
        </authorList>
    </citation>
    <scope>NUCLEOTIDE SEQUENCE [LARGE SCALE GENOMIC DNA]</scope>
    <source>
        <strain evidence="5">ZFMK-TIS-60720</strain>
        <tissue evidence="5">Whole Organism</tissue>
    </source>
</reference>
<dbReference type="Proteomes" id="UP001364617">
    <property type="component" value="Unassembled WGS sequence"/>
</dbReference>
<evidence type="ECO:0000313" key="6">
    <source>
        <dbReference type="Proteomes" id="UP001364617"/>
    </source>
</evidence>
<evidence type="ECO:0000259" key="4">
    <source>
        <dbReference type="PROSITE" id="PS50050"/>
    </source>
</evidence>
<feature type="domain" description="TNFR-Cys" evidence="4">
    <location>
        <begin position="27"/>
        <end position="62"/>
    </location>
</feature>
<feature type="signal peptide" evidence="3">
    <location>
        <begin position="1"/>
        <end position="25"/>
    </location>
</feature>
<feature type="disulfide bond" evidence="1">
    <location>
        <begin position="65"/>
        <end position="80"/>
    </location>
</feature>
<dbReference type="GO" id="GO:2000406">
    <property type="term" value="P:positive regulation of T cell migration"/>
    <property type="evidence" value="ECO:0007669"/>
    <property type="project" value="TreeGrafter"/>
</dbReference>
<dbReference type="Gene3D" id="2.10.50.10">
    <property type="entry name" value="Tumor Necrosis Factor Receptor, subunit A, domain 2"/>
    <property type="match status" value="3"/>
</dbReference>
<dbReference type="GO" id="GO:0002720">
    <property type="term" value="P:positive regulation of cytokine production involved in immune response"/>
    <property type="evidence" value="ECO:0007669"/>
    <property type="project" value="TreeGrafter"/>
</dbReference>
<feature type="domain" description="TNFR-Cys" evidence="4">
    <location>
        <begin position="64"/>
        <end position="106"/>
    </location>
</feature>
<dbReference type="PANTHER" id="PTHR46838:SF1">
    <property type="entry name" value="TUMOR NECROSIS FACTOR RECEPTOR SUPERFAMILY MEMBER 14"/>
    <property type="match status" value="1"/>
</dbReference>
<dbReference type="SUPFAM" id="SSF57586">
    <property type="entry name" value="TNF receptor-like"/>
    <property type="match status" value="2"/>
</dbReference>
<dbReference type="EMBL" id="JAYKXH010000014">
    <property type="protein sequence ID" value="KAK7145935.1"/>
    <property type="molecule type" value="Genomic_DNA"/>
</dbReference>
<keyword evidence="2" id="KW-0812">Transmembrane</keyword>
<keyword evidence="2" id="KW-1133">Transmembrane helix</keyword>
<sequence length="255" mass="27612">MVDGVNKQVTSLFCISGFCILLALGNPCGPNEYKSANGECCPMCSIGSMVVHDCTGDLSTTCNNCIPETFMSKPSGLKKCFACSHCAKSQGLYIQSKCTTKRDTICDVLDGYYCIGYSNSQCRHAIKHSVCKPGQETKTLGTKTSDTECENCSFGFYSSSGLNCTKWTDCTARNEIHSEDGSPVKDVKCVQKRTRYCLVALCPPVICAAVLAVLYGRSCSEGQTVNNGDKRNWIPIQETSLGPVTTGQTLEETNR</sequence>
<dbReference type="GO" id="GO:0009897">
    <property type="term" value="C:external side of plasma membrane"/>
    <property type="evidence" value="ECO:0007669"/>
    <property type="project" value="TreeGrafter"/>
</dbReference>
<name>A0AAN9CSF8_9TELE</name>
<proteinExistence type="predicted"/>
<feature type="disulfide bond" evidence="1">
    <location>
        <begin position="41"/>
        <end position="54"/>
    </location>
</feature>
<comment type="caution">
    <text evidence="5">The sequence shown here is derived from an EMBL/GenBank/DDBJ whole genome shotgun (WGS) entry which is preliminary data.</text>
</comment>
<protein>
    <recommendedName>
        <fullName evidence="4">TNFR-Cys domain-containing protein</fullName>
    </recommendedName>
</protein>
<evidence type="ECO:0000256" key="3">
    <source>
        <dbReference type="SAM" id="SignalP"/>
    </source>
</evidence>
<dbReference type="GO" id="GO:0046642">
    <property type="term" value="P:negative regulation of alpha-beta T cell proliferation"/>
    <property type="evidence" value="ECO:0007669"/>
    <property type="project" value="TreeGrafter"/>
</dbReference>
<dbReference type="AlphaFoldDB" id="A0AAN9CSF8"/>
<keyword evidence="2" id="KW-0472">Membrane</keyword>
<feature type="repeat" description="TNFR-Cys" evidence="1">
    <location>
        <begin position="27"/>
        <end position="62"/>
    </location>
</feature>
<gene>
    <name evidence="5" type="ORF">R3I93_013613</name>
</gene>
<accession>A0AAN9CSF8</accession>
<dbReference type="PROSITE" id="PS00652">
    <property type="entry name" value="TNFR_NGFR_1"/>
    <property type="match status" value="2"/>
</dbReference>
<feature type="transmembrane region" description="Helical" evidence="2">
    <location>
        <begin position="196"/>
        <end position="216"/>
    </location>
</feature>
<dbReference type="PANTHER" id="PTHR46838">
    <property type="entry name" value="TUMOR NECROSIS FACTOR RECEPTOR SUPERFAMILY MEMBER 14"/>
    <property type="match status" value="1"/>
</dbReference>
<dbReference type="GO" id="GO:0050829">
    <property type="term" value="P:defense response to Gram-negative bacterium"/>
    <property type="evidence" value="ECO:0007669"/>
    <property type="project" value="TreeGrafter"/>
</dbReference>
<keyword evidence="1" id="KW-1015">Disulfide bond</keyword>
<dbReference type="GO" id="GO:0050830">
    <property type="term" value="P:defense response to Gram-positive bacterium"/>
    <property type="evidence" value="ECO:0007669"/>
    <property type="project" value="TreeGrafter"/>
</dbReference>
<keyword evidence="6" id="KW-1185">Reference proteome</keyword>
<feature type="chain" id="PRO_5042883205" description="TNFR-Cys domain-containing protein" evidence="3">
    <location>
        <begin position="26"/>
        <end position="255"/>
    </location>
</feature>
<evidence type="ECO:0000256" key="2">
    <source>
        <dbReference type="SAM" id="Phobius"/>
    </source>
</evidence>
<dbReference type="InterPro" id="IPR001368">
    <property type="entry name" value="TNFR/NGFR_Cys_rich_reg"/>
</dbReference>
<evidence type="ECO:0000313" key="5">
    <source>
        <dbReference type="EMBL" id="KAK7145935.1"/>
    </source>
</evidence>
<evidence type="ECO:0000256" key="1">
    <source>
        <dbReference type="PROSITE-ProRule" id="PRU00206"/>
    </source>
</evidence>
<keyword evidence="3" id="KW-0732">Signal</keyword>
<comment type="caution">
    <text evidence="1">Lacks conserved residue(s) required for the propagation of feature annotation.</text>
</comment>
<dbReference type="PROSITE" id="PS50050">
    <property type="entry name" value="TNFR_NGFR_2"/>
    <property type="match status" value="2"/>
</dbReference>
<organism evidence="5 6">
    <name type="scientific">Phoxinus phoxinus</name>
    <name type="common">Eurasian minnow</name>
    <dbReference type="NCBI Taxonomy" id="58324"/>
    <lineage>
        <taxon>Eukaryota</taxon>
        <taxon>Metazoa</taxon>
        <taxon>Chordata</taxon>
        <taxon>Craniata</taxon>
        <taxon>Vertebrata</taxon>
        <taxon>Euteleostomi</taxon>
        <taxon>Actinopterygii</taxon>
        <taxon>Neopterygii</taxon>
        <taxon>Teleostei</taxon>
        <taxon>Ostariophysi</taxon>
        <taxon>Cypriniformes</taxon>
        <taxon>Leuciscidae</taxon>
        <taxon>Phoxininae</taxon>
        <taxon>Phoxinus</taxon>
    </lineage>
</organism>
<dbReference type="Pfam" id="PF00020">
    <property type="entry name" value="TNFR_c6"/>
    <property type="match status" value="2"/>
</dbReference>
<feature type="repeat" description="TNFR-Cys" evidence="1">
    <location>
        <begin position="64"/>
        <end position="106"/>
    </location>
</feature>